<gene>
    <name evidence="1" type="ORF">SDC9_206093</name>
</gene>
<reference evidence="1" key="1">
    <citation type="submission" date="2019-08" db="EMBL/GenBank/DDBJ databases">
        <authorList>
            <person name="Kucharzyk K."/>
            <person name="Murdoch R.W."/>
            <person name="Higgins S."/>
            <person name="Loffler F."/>
        </authorList>
    </citation>
    <scope>NUCLEOTIDE SEQUENCE</scope>
</reference>
<evidence type="ECO:0000313" key="1">
    <source>
        <dbReference type="EMBL" id="MPN58388.1"/>
    </source>
</evidence>
<comment type="caution">
    <text evidence="1">The sequence shown here is derived from an EMBL/GenBank/DDBJ whole genome shotgun (WGS) entry which is preliminary data.</text>
</comment>
<accession>A0A645J412</accession>
<name>A0A645J412_9ZZZZ</name>
<organism evidence="1">
    <name type="scientific">bioreactor metagenome</name>
    <dbReference type="NCBI Taxonomy" id="1076179"/>
    <lineage>
        <taxon>unclassified sequences</taxon>
        <taxon>metagenomes</taxon>
        <taxon>ecological metagenomes</taxon>
    </lineage>
</organism>
<dbReference type="EMBL" id="VSSQ01131029">
    <property type="protein sequence ID" value="MPN58388.1"/>
    <property type="molecule type" value="Genomic_DNA"/>
</dbReference>
<dbReference type="AlphaFoldDB" id="A0A645J412"/>
<sequence>MPAPSLQILATRLVGGQVQVDFSVADFRSGMTFQLQKSSAGGSWIQETAATLTTLASGSRYRLTANISGAGPALYRVRGLY</sequence>
<proteinExistence type="predicted"/>
<protein>
    <submittedName>
        <fullName evidence="1">Uncharacterized protein</fullName>
    </submittedName>
</protein>